<proteinExistence type="predicted"/>
<evidence type="ECO:0000313" key="1">
    <source>
        <dbReference type="EMBL" id="KAK3710995.1"/>
    </source>
</evidence>
<dbReference type="AlphaFoldDB" id="A0AAE0XUL5"/>
<dbReference type="EMBL" id="JAWDGP010007625">
    <property type="protein sequence ID" value="KAK3710995.1"/>
    <property type="molecule type" value="Genomic_DNA"/>
</dbReference>
<reference evidence="1" key="1">
    <citation type="journal article" date="2023" name="G3 (Bethesda)">
        <title>A reference genome for the long-term kleptoplast-retaining sea slug Elysia crispata morphotype clarki.</title>
        <authorList>
            <person name="Eastman K.E."/>
            <person name="Pendleton A.L."/>
            <person name="Shaikh M.A."/>
            <person name="Suttiyut T."/>
            <person name="Ogas R."/>
            <person name="Tomko P."/>
            <person name="Gavelis G."/>
            <person name="Widhalm J.R."/>
            <person name="Wisecaver J.H."/>
        </authorList>
    </citation>
    <scope>NUCLEOTIDE SEQUENCE</scope>
    <source>
        <strain evidence="1">ECLA1</strain>
    </source>
</reference>
<comment type="caution">
    <text evidence="1">The sequence shown here is derived from an EMBL/GenBank/DDBJ whole genome shotgun (WGS) entry which is preliminary data.</text>
</comment>
<name>A0AAE0XUL5_9GAST</name>
<gene>
    <name evidence="1" type="ORF">RRG08_009585</name>
</gene>
<keyword evidence="2" id="KW-1185">Reference proteome</keyword>
<protein>
    <submittedName>
        <fullName evidence="1">Uncharacterized protein</fullName>
    </submittedName>
</protein>
<sequence>MLVKPLPSYHRGILLDAGQTSTTPSQKRILECWSNLYHPSETKGSCHILVKPLHLHHKRGLVRFWSNLYHAITNIAF</sequence>
<evidence type="ECO:0000313" key="2">
    <source>
        <dbReference type="Proteomes" id="UP001283361"/>
    </source>
</evidence>
<accession>A0AAE0XUL5</accession>
<dbReference type="Proteomes" id="UP001283361">
    <property type="component" value="Unassembled WGS sequence"/>
</dbReference>
<organism evidence="1 2">
    <name type="scientific">Elysia crispata</name>
    <name type="common">lettuce slug</name>
    <dbReference type="NCBI Taxonomy" id="231223"/>
    <lineage>
        <taxon>Eukaryota</taxon>
        <taxon>Metazoa</taxon>
        <taxon>Spiralia</taxon>
        <taxon>Lophotrochozoa</taxon>
        <taxon>Mollusca</taxon>
        <taxon>Gastropoda</taxon>
        <taxon>Heterobranchia</taxon>
        <taxon>Euthyneura</taxon>
        <taxon>Panpulmonata</taxon>
        <taxon>Sacoglossa</taxon>
        <taxon>Placobranchoidea</taxon>
        <taxon>Plakobranchidae</taxon>
        <taxon>Elysia</taxon>
    </lineage>
</organism>